<protein>
    <submittedName>
        <fullName evidence="1">DUF7009 family protein</fullName>
    </submittedName>
</protein>
<dbReference type="RefSeq" id="WP_377185534.1">
    <property type="nucleotide sequence ID" value="NZ_JBHUPD010000002.1"/>
</dbReference>
<dbReference type="EMBL" id="JBHUPD010000002">
    <property type="protein sequence ID" value="MFD2873123.1"/>
    <property type="molecule type" value="Genomic_DNA"/>
</dbReference>
<gene>
    <name evidence="1" type="ORF">ACFS5N_11625</name>
</gene>
<name>A0ABW5YCP6_9SPHI</name>
<dbReference type="Pfam" id="PF22668">
    <property type="entry name" value="DUF7009"/>
    <property type="match status" value="1"/>
</dbReference>
<dbReference type="InterPro" id="IPR053825">
    <property type="entry name" value="DUF7009"/>
</dbReference>
<evidence type="ECO:0000313" key="1">
    <source>
        <dbReference type="EMBL" id="MFD2873123.1"/>
    </source>
</evidence>
<dbReference type="Proteomes" id="UP001597557">
    <property type="component" value="Unassembled WGS sequence"/>
</dbReference>
<reference evidence="2" key="1">
    <citation type="journal article" date="2019" name="Int. J. Syst. Evol. Microbiol.">
        <title>The Global Catalogue of Microorganisms (GCM) 10K type strain sequencing project: providing services to taxonomists for standard genome sequencing and annotation.</title>
        <authorList>
            <consortium name="The Broad Institute Genomics Platform"/>
            <consortium name="The Broad Institute Genome Sequencing Center for Infectious Disease"/>
            <person name="Wu L."/>
            <person name="Ma J."/>
        </authorList>
    </citation>
    <scope>NUCLEOTIDE SEQUENCE [LARGE SCALE GENOMIC DNA]</scope>
    <source>
        <strain evidence="2">KCTC 22437</strain>
    </source>
</reference>
<organism evidence="1 2">
    <name type="scientific">Mucilaginibacter ximonensis</name>
    <dbReference type="NCBI Taxonomy" id="538021"/>
    <lineage>
        <taxon>Bacteria</taxon>
        <taxon>Pseudomonadati</taxon>
        <taxon>Bacteroidota</taxon>
        <taxon>Sphingobacteriia</taxon>
        <taxon>Sphingobacteriales</taxon>
        <taxon>Sphingobacteriaceae</taxon>
        <taxon>Mucilaginibacter</taxon>
    </lineage>
</organism>
<comment type="caution">
    <text evidence="1">The sequence shown here is derived from an EMBL/GenBank/DDBJ whole genome shotgun (WGS) entry which is preliminary data.</text>
</comment>
<accession>A0ABW5YCP6</accession>
<evidence type="ECO:0000313" key="2">
    <source>
        <dbReference type="Proteomes" id="UP001597557"/>
    </source>
</evidence>
<keyword evidence="2" id="KW-1185">Reference proteome</keyword>
<sequence length="116" mass="13050">MKIRIKGNAIRYRLTKSDVNLLYKNLDLQDSTSFGNRSLIYQLKAAEQKSLTASFVDDTITVIIPSEKLDELAQTDRVGFDGNDGTLYILVEKDFQCLDDVAEDQSDNYPNPLAAK</sequence>
<proteinExistence type="predicted"/>